<feature type="coiled-coil region" evidence="1">
    <location>
        <begin position="381"/>
        <end position="453"/>
    </location>
</feature>
<evidence type="ECO:0000313" key="3">
    <source>
        <dbReference type="EMBL" id="GMH67454.1"/>
    </source>
</evidence>
<dbReference type="Proteomes" id="UP001165085">
    <property type="component" value="Unassembled WGS sequence"/>
</dbReference>
<protein>
    <submittedName>
        <fullName evidence="3">Uncharacterized protein</fullName>
    </submittedName>
</protein>
<feature type="region of interest" description="Disordered" evidence="2">
    <location>
        <begin position="619"/>
        <end position="641"/>
    </location>
</feature>
<keyword evidence="1" id="KW-0175">Coiled coil</keyword>
<comment type="caution">
    <text evidence="3">The sequence shown here is derived from an EMBL/GenBank/DDBJ whole genome shotgun (WGS) entry which is preliminary data.</text>
</comment>
<organism evidence="3 4">
    <name type="scientific">Triparma strigata</name>
    <dbReference type="NCBI Taxonomy" id="1606541"/>
    <lineage>
        <taxon>Eukaryota</taxon>
        <taxon>Sar</taxon>
        <taxon>Stramenopiles</taxon>
        <taxon>Ochrophyta</taxon>
        <taxon>Bolidophyceae</taxon>
        <taxon>Parmales</taxon>
        <taxon>Triparmaceae</taxon>
        <taxon>Triparma</taxon>
    </lineage>
</organism>
<evidence type="ECO:0000256" key="1">
    <source>
        <dbReference type="SAM" id="Coils"/>
    </source>
</evidence>
<reference evidence="4" key="1">
    <citation type="journal article" date="2023" name="Commun. Biol.">
        <title>Genome analysis of Parmales, the sister group of diatoms, reveals the evolutionary specialization of diatoms from phago-mixotrophs to photoautotrophs.</title>
        <authorList>
            <person name="Ban H."/>
            <person name="Sato S."/>
            <person name="Yoshikawa S."/>
            <person name="Yamada K."/>
            <person name="Nakamura Y."/>
            <person name="Ichinomiya M."/>
            <person name="Sato N."/>
            <person name="Blanc-Mathieu R."/>
            <person name="Endo H."/>
            <person name="Kuwata A."/>
            <person name="Ogata H."/>
        </authorList>
    </citation>
    <scope>NUCLEOTIDE SEQUENCE [LARGE SCALE GENOMIC DNA]</scope>
    <source>
        <strain evidence="4">NIES 3701</strain>
    </source>
</reference>
<evidence type="ECO:0000256" key="2">
    <source>
        <dbReference type="SAM" id="MobiDB-lite"/>
    </source>
</evidence>
<evidence type="ECO:0000313" key="4">
    <source>
        <dbReference type="Proteomes" id="UP001165085"/>
    </source>
</evidence>
<proteinExistence type="predicted"/>
<feature type="compositionally biased region" description="Acidic residues" evidence="2">
    <location>
        <begin position="627"/>
        <end position="641"/>
    </location>
</feature>
<dbReference type="AlphaFoldDB" id="A0A9W7A8E1"/>
<feature type="compositionally biased region" description="Basic and acidic residues" evidence="2">
    <location>
        <begin position="295"/>
        <end position="314"/>
    </location>
</feature>
<keyword evidence="4" id="KW-1185">Reference proteome</keyword>
<feature type="region of interest" description="Disordered" evidence="2">
    <location>
        <begin position="292"/>
        <end position="314"/>
    </location>
</feature>
<name>A0A9W7A8E1_9STRA</name>
<dbReference type="OrthoDB" id="10610659at2759"/>
<feature type="coiled-coil region" evidence="1">
    <location>
        <begin position="175"/>
        <end position="230"/>
    </location>
</feature>
<sequence length="641" mass="69978">MSSDSQQPHSNGSNGVDNAVEDAVEGLGLHQLDRQMNWKAKYDELKTKSVAFAKQTSQTIQTLQTSLSNEQATNTSIKEKTKKFVLEQKTIREGLESQIATLQAEASKVASAPPPAPPPTAVAAETEELTKLKSELTSITDSMVTSKLAAAEEVASLKQKLSDVSSKSEAATITLRTKDSEIKRLNETIATLKSEAAATLKSLEEKTNTMKLKELNYAQALKSVEEYKEKSSSLESSLSASSSITSELQKKLQTLLEDKGEQESSLKLAYANASSSNVSLNKRVKELEALTSKVSENDALKKENERLKEKEKELEKIKDEKEKGRREIIKVKKEREEREDRVNDLLSHASTVERRLGEVTAAKEGVEKELREVRTKAKMVVDRLTKEVGGLRSEKEGVERKLEEVKGYVQGRDEDKTVLEGLRGRVSKAEVAVADLTAENEGLKNQFKANNDELSVHKAKRLNAKSEVQKVVKQLTKIKKEHEEVVEYLDYTVVGRLDTVGKEVEGLVRGFSFCVEMLCKEKGVKATSSSRVGVQGAGVELTGLGGEAGGGGVVAKLEERMRRVEGGVRFLEGERGRLEEVVEGGGGGCFDSIMKVFGGGVTNLGQVVKEVGSKDSGYGRVGGGMIDGEDNDEESEEGVFT</sequence>
<dbReference type="EMBL" id="BRXY01000117">
    <property type="protein sequence ID" value="GMH67454.1"/>
    <property type="molecule type" value="Genomic_DNA"/>
</dbReference>
<accession>A0A9W7A8E1</accession>
<feature type="region of interest" description="Disordered" evidence="2">
    <location>
        <begin position="1"/>
        <end position="22"/>
    </location>
</feature>
<gene>
    <name evidence="3" type="ORF">TrST_g2078</name>
</gene>
<feature type="compositionally biased region" description="Polar residues" evidence="2">
    <location>
        <begin position="1"/>
        <end position="16"/>
    </location>
</feature>